<reference evidence="2 3" key="1">
    <citation type="submission" date="2014-04" db="EMBL/GenBank/DDBJ databases">
        <authorList>
            <consortium name="DOE Joint Genome Institute"/>
            <person name="Kuo A."/>
            <person name="Kohler A."/>
            <person name="Jargeat P."/>
            <person name="Nagy L.G."/>
            <person name="Floudas D."/>
            <person name="Copeland A."/>
            <person name="Barry K.W."/>
            <person name="Cichocki N."/>
            <person name="Veneault-Fourrey C."/>
            <person name="LaButti K."/>
            <person name="Lindquist E.A."/>
            <person name="Lipzen A."/>
            <person name="Lundell T."/>
            <person name="Morin E."/>
            <person name="Murat C."/>
            <person name="Sun H."/>
            <person name="Tunlid A."/>
            <person name="Henrissat B."/>
            <person name="Grigoriev I.V."/>
            <person name="Hibbett D.S."/>
            <person name="Martin F."/>
            <person name="Nordberg H.P."/>
            <person name="Cantor M.N."/>
            <person name="Hua S.X."/>
        </authorList>
    </citation>
    <scope>NUCLEOTIDE SEQUENCE [LARGE SCALE GENOMIC DNA]</scope>
    <source>
        <strain evidence="2 3">Ve08.2h10</strain>
    </source>
</reference>
<feature type="compositionally biased region" description="Basic residues" evidence="1">
    <location>
        <begin position="76"/>
        <end position="85"/>
    </location>
</feature>
<keyword evidence="3" id="KW-1185">Reference proteome</keyword>
<protein>
    <submittedName>
        <fullName evidence="2">Uncharacterized protein</fullName>
    </submittedName>
</protein>
<gene>
    <name evidence="2" type="ORF">PAXRUDRAFT_833023</name>
</gene>
<feature type="region of interest" description="Disordered" evidence="1">
    <location>
        <begin position="60"/>
        <end position="85"/>
    </location>
</feature>
<dbReference type="InParanoid" id="A0A0D0DI42"/>
<sequence length="124" mass="13852">MGSLINLPPDSCSITDVEEEIFLLYTALNQAKTDLVGPDGHRGLGHIDSRKDTLRIHFELRPPASSPPLSDERVKPTRKGKHSRKKVLQHILERVVDIEIAQDPTALRSRNGDTGSVVWRARVL</sequence>
<organism evidence="2 3">
    <name type="scientific">Paxillus rubicundulus Ve08.2h10</name>
    <dbReference type="NCBI Taxonomy" id="930991"/>
    <lineage>
        <taxon>Eukaryota</taxon>
        <taxon>Fungi</taxon>
        <taxon>Dikarya</taxon>
        <taxon>Basidiomycota</taxon>
        <taxon>Agaricomycotina</taxon>
        <taxon>Agaricomycetes</taxon>
        <taxon>Agaricomycetidae</taxon>
        <taxon>Boletales</taxon>
        <taxon>Paxilineae</taxon>
        <taxon>Paxillaceae</taxon>
        <taxon>Paxillus</taxon>
    </lineage>
</organism>
<evidence type="ECO:0000256" key="1">
    <source>
        <dbReference type="SAM" id="MobiDB-lite"/>
    </source>
</evidence>
<dbReference type="HOGENOM" id="CLU_2004630_0_0_1"/>
<evidence type="ECO:0000313" key="2">
    <source>
        <dbReference type="EMBL" id="KIK81194.1"/>
    </source>
</evidence>
<dbReference type="EMBL" id="KN825846">
    <property type="protein sequence ID" value="KIK81194.1"/>
    <property type="molecule type" value="Genomic_DNA"/>
</dbReference>
<dbReference type="Proteomes" id="UP000054538">
    <property type="component" value="Unassembled WGS sequence"/>
</dbReference>
<reference evidence="3" key="2">
    <citation type="submission" date="2015-01" db="EMBL/GenBank/DDBJ databases">
        <title>Evolutionary Origins and Diversification of the Mycorrhizal Mutualists.</title>
        <authorList>
            <consortium name="DOE Joint Genome Institute"/>
            <consortium name="Mycorrhizal Genomics Consortium"/>
            <person name="Kohler A."/>
            <person name="Kuo A."/>
            <person name="Nagy L.G."/>
            <person name="Floudas D."/>
            <person name="Copeland A."/>
            <person name="Barry K.W."/>
            <person name="Cichocki N."/>
            <person name="Veneault-Fourrey C."/>
            <person name="LaButti K."/>
            <person name="Lindquist E.A."/>
            <person name="Lipzen A."/>
            <person name="Lundell T."/>
            <person name="Morin E."/>
            <person name="Murat C."/>
            <person name="Riley R."/>
            <person name="Ohm R."/>
            <person name="Sun H."/>
            <person name="Tunlid A."/>
            <person name="Henrissat B."/>
            <person name="Grigoriev I.V."/>
            <person name="Hibbett D.S."/>
            <person name="Martin F."/>
        </authorList>
    </citation>
    <scope>NUCLEOTIDE SEQUENCE [LARGE SCALE GENOMIC DNA]</scope>
    <source>
        <strain evidence="3">Ve08.2h10</strain>
    </source>
</reference>
<dbReference type="OrthoDB" id="2529286at2759"/>
<evidence type="ECO:0000313" key="3">
    <source>
        <dbReference type="Proteomes" id="UP000054538"/>
    </source>
</evidence>
<accession>A0A0D0DI42</accession>
<dbReference type="AlphaFoldDB" id="A0A0D0DI42"/>
<proteinExistence type="predicted"/>
<dbReference type="STRING" id="930991.A0A0D0DI42"/>
<name>A0A0D0DI42_9AGAM</name>